<evidence type="ECO:0000313" key="7">
    <source>
        <dbReference type="Proteomes" id="UP001611263"/>
    </source>
</evidence>
<evidence type="ECO:0000259" key="4">
    <source>
        <dbReference type="Pfam" id="PF06722"/>
    </source>
</evidence>
<dbReference type="PANTHER" id="PTHR48050:SF13">
    <property type="entry name" value="STEROL 3-BETA-GLUCOSYLTRANSFERASE UGT80A2"/>
    <property type="match status" value="1"/>
</dbReference>
<comment type="caution">
    <text evidence="6">The sequence shown here is derived from an EMBL/GenBank/DDBJ whole genome shotgun (WGS) entry which is preliminary data.</text>
</comment>
<dbReference type="Pfam" id="PF21036">
    <property type="entry name" value="EryCIII-like_N"/>
    <property type="match status" value="1"/>
</dbReference>
<dbReference type="PANTHER" id="PTHR48050">
    <property type="entry name" value="STEROL 3-BETA-GLUCOSYLTRANSFERASE"/>
    <property type="match status" value="1"/>
</dbReference>
<dbReference type="InterPro" id="IPR010610">
    <property type="entry name" value="EryCIII-like_C"/>
</dbReference>
<dbReference type="InterPro" id="IPR050426">
    <property type="entry name" value="Glycosyltransferase_28"/>
</dbReference>
<accession>A0ABW7TK43</accession>
<comment type="similarity">
    <text evidence="1">Belongs to the glycosyltransferase 28 family.</text>
</comment>
<dbReference type="SUPFAM" id="SSF53756">
    <property type="entry name" value="UDP-Glycosyltransferase/glycogen phosphorylase"/>
    <property type="match status" value="1"/>
</dbReference>
<dbReference type="EMBL" id="JBIRUQ010000002">
    <property type="protein sequence ID" value="MFI1461417.1"/>
    <property type="molecule type" value="Genomic_DNA"/>
</dbReference>
<dbReference type="Proteomes" id="UP001611263">
    <property type="component" value="Unassembled WGS sequence"/>
</dbReference>
<gene>
    <name evidence="6" type="ORF">ACH4WX_11930</name>
</gene>
<name>A0ABW7TK43_9NOCA</name>
<protein>
    <submittedName>
        <fullName evidence="6">Glycosyltransferase</fullName>
    </submittedName>
</protein>
<feature type="domain" description="Erythromycin biosynthesis protein CIII-like N-terminal" evidence="5">
    <location>
        <begin position="92"/>
        <end position="219"/>
    </location>
</feature>
<dbReference type="CDD" id="cd03784">
    <property type="entry name" value="GT1_Gtf-like"/>
    <property type="match status" value="1"/>
</dbReference>
<dbReference type="GeneID" id="93504429"/>
<keyword evidence="7" id="KW-1185">Reference proteome</keyword>
<sequence>MRLLFSVTPAFGHLFPVVPLARTALDRGHRVGVLTCSGMAEVVAREVPGADLLPAGTMPLEFSLLAQERTGIDVMQPTPEVIGEIFGGARLETAIDDAVAAAREWRPDAVIAEAFDTVGPAVAATLEVPWHQIGLGPALPEPVVAEITGAAAKRYSDRGLVPAVPRCYIDPCPPAVQGPDIRTDVPRVPMRPEPHSTPGSTWEPPARHPGQPHVLVTLGTIFSDRALLDEVVGAVAATGAGVIATVGMAMKEETTAAPLVTHPESVHFVQFAPMDQLLSGVDLVVSAGGAGTVLAAMSRAVPLVLWPQGADQPINAARAQAAGVALVVDTAAALPDAVTAALQDTNLREATAKAAHQIAALPAPTEVLNEIVTLSTAAD</sequence>
<evidence type="ECO:0000256" key="2">
    <source>
        <dbReference type="ARBA" id="ARBA00022676"/>
    </source>
</evidence>
<organism evidence="6 7">
    <name type="scientific">Nocardia carnea</name>
    <dbReference type="NCBI Taxonomy" id="37328"/>
    <lineage>
        <taxon>Bacteria</taxon>
        <taxon>Bacillati</taxon>
        <taxon>Actinomycetota</taxon>
        <taxon>Actinomycetes</taxon>
        <taxon>Mycobacteriales</taxon>
        <taxon>Nocardiaceae</taxon>
        <taxon>Nocardia</taxon>
    </lineage>
</organism>
<evidence type="ECO:0000313" key="6">
    <source>
        <dbReference type="EMBL" id="MFI1461417.1"/>
    </source>
</evidence>
<evidence type="ECO:0000256" key="3">
    <source>
        <dbReference type="ARBA" id="ARBA00022679"/>
    </source>
</evidence>
<dbReference type="InterPro" id="IPR002213">
    <property type="entry name" value="UDP_glucos_trans"/>
</dbReference>
<evidence type="ECO:0000259" key="5">
    <source>
        <dbReference type="Pfam" id="PF21036"/>
    </source>
</evidence>
<dbReference type="RefSeq" id="WP_033244944.1">
    <property type="nucleotide sequence ID" value="NZ_JBIRUQ010000002.1"/>
</dbReference>
<evidence type="ECO:0000256" key="1">
    <source>
        <dbReference type="ARBA" id="ARBA00006962"/>
    </source>
</evidence>
<dbReference type="Gene3D" id="3.40.50.2000">
    <property type="entry name" value="Glycogen Phosphorylase B"/>
    <property type="match status" value="2"/>
</dbReference>
<dbReference type="InterPro" id="IPR048284">
    <property type="entry name" value="EryCIII-like_N"/>
</dbReference>
<keyword evidence="3" id="KW-0808">Transferase</keyword>
<keyword evidence="2" id="KW-0328">Glycosyltransferase</keyword>
<reference evidence="6 7" key="1">
    <citation type="submission" date="2024-10" db="EMBL/GenBank/DDBJ databases">
        <title>The Natural Products Discovery Center: Release of the First 8490 Sequenced Strains for Exploring Actinobacteria Biosynthetic Diversity.</title>
        <authorList>
            <person name="Kalkreuter E."/>
            <person name="Kautsar S.A."/>
            <person name="Yang D."/>
            <person name="Bader C.D."/>
            <person name="Teijaro C.N."/>
            <person name="Fluegel L."/>
            <person name="Davis C.M."/>
            <person name="Simpson J.R."/>
            <person name="Lauterbach L."/>
            <person name="Steele A.D."/>
            <person name="Gui C."/>
            <person name="Meng S."/>
            <person name="Li G."/>
            <person name="Viehrig K."/>
            <person name="Ye F."/>
            <person name="Su P."/>
            <person name="Kiefer A.F."/>
            <person name="Nichols A."/>
            <person name="Cepeda A.J."/>
            <person name="Yan W."/>
            <person name="Fan B."/>
            <person name="Jiang Y."/>
            <person name="Adhikari A."/>
            <person name="Zheng C.-J."/>
            <person name="Schuster L."/>
            <person name="Cowan T.M."/>
            <person name="Smanski M.J."/>
            <person name="Chevrette M.G."/>
            <person name="De Carvalho L.P.S."/>
            <person name="Shen B."/>
        </authorList>
    </citation>
    <scope>NUCLEOTIDE SEQUENCE [LARGE SCALE GENOMIC DNA]</scope>
    <source>
        <strain evidence="6 7">NPDC020568</strain>
    </source>
</reference>
<feature type="domain" description="Erythromycin biosynthesis protein CIII-like C-terminal" evidence="4">
    <location>
        <begin position="231"/>
        <end position="374"/>
    </location>
</feature>
<proteinExistence type="inferred from homology"/>
<dbReference type="Pfam" id="PF06722">
    <property type="entry name" value="EryCIII-like_C"/>
    <property type="match status" value="1"/>
</dbReference>